<dbReference type="Pfam" id="PF01841">
    <property type="entry name" value="Transglut_core"/>
    <property type="match status" value="1"/>
</dbReference>
<feature type="domain" description="Transglutaminase-like" evidence="2">
    <location>
        <begin position="201"/>
        <end position="262"/>
    </location>
</feature>
<evidence type="ECO:0000256" key="1">
    <source>
        <dbReference type="SAM" id="Phobius"/>
    </source>
</evidence>
<dbReference type="SMART" id="SM00460">
    <property type="entry name" value="TGc"/>
    <property type="match status" value="1"/>
</dbReference>
<evidence type="ECO:0000313" key="3">
    <source>
        <dbReference type="EMBL" id="MBS3057614.1"/>
    </source>
</evidence>
<feature type="transmembrane region" description="Helical" evidence="1">
    <location>
        <begin position="515"/>
        <end position="536"/>
    </location>
</feature>
<evidence type="ECO:0000313" key="4">
    <source>
        <dbReference type="Proteomes" id="UP000677687"/>
    </source>
</evidence>
<keyword evidence="1" id="KW-0812">Transmembrane</keyword>
<evidence type="ECO:0000259" key="2">
    <source>
        <dbReference type="SMART" id="SM00460"/>
    </source>
</evidence>
<dbReference type="SUPFAM" id="SSF54001">
    <property type="entry name" value="Cysteine proteinases"/>
    <property type="match status" value="1"/>
</dbReference>
<dbReference type="Proteomes" id="UP000677687">
    <property type="component" value="Unassembled WGS sequence"/>
</dbReference>
<dbReference type="InterPro" id="IPR038765">
    <property type="entry name" value="Papain-like_cys_pep_sf"/>
</dbReference>
<dbReference type="PANTHER" id="PTHR33490">
    <property type="entry name" value="BLR5614 PROTEIN-RELATED"/>
    <property type="match status" value="1"/>
</dbReference>
<dbReference type="Gene3D" id="3.10.620.30">
    <property type="match status" value="1"/>
</dbReference>
<dbReference type="InterPro" id="IPR002931">
    <property type="entry name" value="Transglutaminase-like"/>
</dbReference>
<keyword evidence="1" id="KW-1133">Transmembrane helix</keyword>
<organism evidence="3 4">
    <name type="scientific">Candidatus Iainarchaeum sp</name>
    <dbReference type="NCBI Taxonomy" id="3101447"/>
    <lineage>
        <taxon>Archaea</taxon>
        <taxon>Candidatus Iainarchaeota</taxon>
        <taxon>Candidatus Iainarchaeia</taxon>
        <taxon>Candidatus Iainarchaeales</taxon>
        <taxon>Candidatus Iainarchaeaceae</taxon>
        <taxon>Candidatus Iainarchaeum</taxon>
    </lineage>
</organism>
<reference evidence="3" key="1">
    <citation type="submission" date="2021-03" db="EMBL/GenBank/DDBJ databases">
        <authorList>
            <person name="Jaffe A."/>
        </authorList>
    </citation>
    <scope>NUCLEOTIDE SEQUENCE</scope>
    <source>
        <strain evidence="3">RIFCSPHIGHO2_01_FULL_AR10_44_11</strain>
    </source>
</reference>
<dbReference type="AlphaFoldDB" id="A0A8T4KUJ4"/>
<gene>
    <name evidence="3" type="ORF">J4415_03215</name>
</gene>
<reference evidence="3" key="2">
    <citation type="submission" date="2021-05" db="EMBL/GenBank/DDBJ databases">
        <title>Protein family content uncovers lineage relationships and bacterial pathway maintenance mechanisms in DPANN archaea.</title>
        <authorList>
            <person name="Castelle C.J."/>
            <person name="Meheust R."/>
            <person name="Jaffe A.L."/>
            <person name="Seitz K."/>
            <person name="Gong X."/>
            <person name="Baker B.J."/>
            <person name="Banfield J.F."/>
        </authorList>
    </citation>
    <scope>NUCLEOTIDE SEQUENCE</scope>
    <source>
        <strain evidence="3">RIFCSPHIGHO2_01_FULL_AR10_44_11</strain>
    </source>
</reference>
<protein>
    <submittedName>
        <fullName evidence="3">Transglutaminase domain-containing protein</fullName>
    </submittedName>
</protein>
<name>A0A8T4KUJ4_9ARCH</name>
<dbReference type="EMBL" id="JAGVWD010000047">
    <property type="protein sequence ID" value="MBS3057614.1"/>
    <property type="molecule type" value="Genomic_DNA"/>
</dbReference>
<sequence length="539" mass="58366">MSAIRIFLILAISAIVLSGAYALEMGNPIRVKSADVNVIIIGNGTISGSIGANDTVEIKLQTFSGNETQEIAGITEILQIGNRTINAAHESDEFGNKYAIFKISNIESANFEYTINARIRTSSSVFDLKDYDLSAPINAETRFLQESTYIQSNDAGIRSLAFSTLDSNSLLENAIKAAEFAHGYITYDLDYFTTVLSSKEVLDVRKGTCDEFSNLTAALLRARGIPTRYVVGYVYSGKKWDTHAWLEFFVPGMGWVALDSTYLEAGFVDGTHLVLAKLLDQSQAVDSITTTQGISVKIGKDEDVIVNDFSNFQRYTGLDVLFPENLKSRQNFDFNLEVANLTQGKFIAPIEMRLHELFVYESPERLVLLNPEERKTLYWNADAPDTAGLNYIYGYAIRGFDQEVEGNVSVYAAEGEVSDAANIKLVAIVPEISGGKLTIKIILKNSGMQDGIAGINISGVGISENAAEQIPSSTQKTLSYSFADWNYGGGEGNAAGVGNGEGAGGIPAVLGNADLMLIVAIAVLAVIAIALAILLLRKR</sequence>
<comment type="caution">
    <text evidence="3">The sequence shown here is derived from an EMBL/GenBank/DDBJ whole genome shotgun (WGS) entry which is preliminary data.</text>
</comment>
<keyword evidence="1" id="KW-0472">Membrane</keyword>
<proteinExistence type="predicted"/>
<accession>A0A8T4KUJ4</accession>